<accession>A0A2R6QI81</accession>
<feature type="signal peptide" evidence="1">
    <location>
        <begin position="1"/>
        <end position="21"/>
    </location>
</feature>
<name>A0A2R6QI81_ACTCC</name>
<dbReference type="AlphaFoldDB" id="A0A2R6QI81"/>
<feature type="chain" id="PRO_5015357319" evidence="1">
    <location>
        <begin position="22"/>
        <end position="155"/>
    </location>
</feature>
<reference evidence="2 3" key="1">
    <citation type="submission" date="2017-07" db="EMBL/GenBank/DDBJ databases">
        <title>An improved, manually edited Actinidia chinensis var. chinensis (kiwifruit) genome highlights the challenges associated with draft genomes and gene prediction in plants.</title>
        <authorList>
            <person name="Pilkington S."/>
            <person name="Crowhurst R."/>
            <person name="Hilario E."/>
            <person name="Nardozza S."/>
            <person name="Fraser L."/>
            <person name="Peng Y."/>
            <person name="Gunaseelan K."/>
            <person name="Simpson R."/>
            <person name="Tahir J."/>
            <person name="Deroles S."/>
            <person name="Templeton K."/>
            <person name="Luo Z."/>
            <person name="Davy M."/>
            <person name="Cheng C."/>
            <person name="Mcneilage M."/>
            <person name="Scaglione D."/>
            <person name="Liu Y."/>
            <person name="Zhang Q."/>
            <person name="Datson P."/>
            <person name="De Silva N."/>
            <person name="Gardiner S."/>
            <person name="Bassett H."/>
            <person name="Chagne D."/>
            <person name="Mccallum J."/>
            <person name="Dzierzon H."/>
            <person name="Deng C."/>
            <person name="Wang Y.-Y."/>
            <person name="Barron N."/>
            <person name="Manako K."/>
            <person name="Bowen J."/>
            <person name="Foster T."/>
            <person name="Erridge Z."/>
            <person name="Tiffin H."/>
            <person name="Waite C."/>
            <person name="Davies K."/>
            <person name="Grierson E."/>
            <person name="Laing W."/>
            <person name="Kirk R."/>
            <person name="Chen X."/>
            <person name="Wood M."/>
            <person name="Montefiori M."/>
            <person name="Brummell D."/>
            <person name="Schwinn K."/>
            <person name="Catanach A."/>
            <person name="Fullerton C."/>
            <person name="Li D."/>
            <person name="Meiyalaghan S."/>
            <person name="Nieuwenhuizen N."/>
            <person name="Read N."/>
            <person name="Prakash R."/>
            <person name="Hunter D."/>
            <person name="Zhang H."/>
            <person name="Mckenzie M."/>
            <person name="Knabel M."/>
            <person name="Harris A."/>
            <person name="Allan A."/>
            <person name="Chen A."/>
            <person name="Janssen B."/>
            <person name="Plunkett B."/>
            <person name="Dwamena C."/>
            <person name="Voogd C."/>
            <person name="Leif D."/>
            <person name="Lafferty D."/>
            <person name="Souleyre E."/>
            <person name="Varkonyi-Gasic E."/>
            <person name="Gambi F."/>
            <person name="Hanley J."/>
            <person name="Yao J.-L."/>
            <person name="Cheung J."/>
            <person name="David K."/>
            <person name="Warren B."/>
            <person name="Marsh K."/>
            <person name="Snowden K."/>
            <person name="Lin-Wang K."/>
            <person name="Brian L."/>
            <person name="Martinez-Sanchez M."/>
            <person name="Wang M."/>
            <person name="Ileperuma N."/>
            <person name="Macnee N."/>
            <person name="Campin R."/>
            <person name="Mcatee P."/>
            <person name="Drummond R."/>
            <person name="Espley R."/>
            <person name="Ireland H."/>
            <person name="Wu R."/>
            <person name="Atkinson R."/>
            <person name="Karunairetnam S."/>
            <person name="Bulley S."/>
            <person name="Chunkath S."/>
            <person name="Hanley Z."/>
            <person name="Storey R."/>
            <person name="Thrimawithana A."/>
            <person name="Thomson S."/>
            <person name="David C."/>
            <person name="Testolin R."/>
        </authorList>
    </citation>
    <scope>NUCLEOTIDE SEQUENCE [LARGE SCALE GENOMIC DNA]</scope>
    <source>
        <strain evidence="3">cv. Red5</strain>
        <tissue evidence="2">Young leaf</tissue>
    </source>
</reference>
<proteinExistence type="predicted"/>
<dbReference type="InParanoid" id="A0A2R6QI81"/>
<sequence>MDQSTRPWSQLSITLLGVYVAFDPVVSPHCRVVCVWEWNAALFNYEIRIAVYRSEIGSWGKLMGPFNVPYAVCFDNELVYFDIDGGLLKIMSLPSVSRVNNVAYFGELGGHLLIVVNDKASSALLYVFDMERDYSGWVSMYCCDLNPLVILCLRR</sequence>
<dbReference type="EMBL" id="NKQK01000016">
    <property type="protein sequence ID" value="PSS08319.1"/>
    <property type="molecule type" value="Genomic_DNA"/>
</dbReference>
<evidence type="ECO:0000256" key="1">
    <source>
        <dbReference type="SAM" id="SignalP"/>
    </source>
</evidence>
<keyword evidence="3" id="KW-1185">Reference proteome</keyword>
<gene>
    <name evidence="2" type="ORF">CEY00_Acc33571</name>
</gene>
<dbReference type="Gramene" id="PSS08319">
    <property type="protein sequence ID" value="PSS08319"/>
    <property type="gene ID" value="CEY00_Acc33571"/>
</dbReference>
<evidence type="ECO:0000313" key="2">
    <source>
        <dbReference type="EMBL" id="PSS08319.1"/>
    </source>
</evidence>
<dbReference type="STRING" id="1590841.A0A2R6QI81"/>
<dbReference type="Proteomes" id="UP000241394">
    <property type="component" value="Chromosome LG16"/>
</dbReference>
<organism evidence="2 3">
    <name type="scientific">Actinidia chinensis var. chinensis</name>
    <name type="common">Chinese soft-hair kiwi</name>
    <dbReference type="NCBI Taxonomy" id="1590841"/>
    <lineage>
        <taxon>Eukaryota</taxon>
        <taxon>Viridiplantae</taxon>
        <taxon>Streptophyta</taxon>
        <taxon>Embryophyta</taxon>
        <taxon>Tracheophyta</taxon>
        <taxon>Spermatophyta</taxon>
        <taxon>Magnoliopsida</taxon>
        <taxon>eudicotyledons</taxon>
        <taxon>Gunneridae</taxon>
        <taxon>Pentapetalae</taxon>
        <taxon>asterids</taxon>
        <taxon>Ericales</taxon>
        <taxon>Actinidiaceae</taxon>
        <taxon>Actinidia</taxon>
    </lineage>
</organism>
<reference evidence="3" key="2">
    <citation type="journal article" date="2018" name="BMC Genomics">
        <title>A manually annotated Actinidia chinensis var. chinensis (kiwifruit) genome highlights the challenges associated with draft genomes and gene prediction in plants.</title>
        <authorList>
            <person name="Pilkington S.M."/>
            <person name="Crowhurst R."/>
            <person name="Hilario E."/>
            <person name="Nardozza S."/>
            <person name="Fraser L."/>
            <person name="Peng Y."/>
            <person name="Gunaseelan K."/>
            <person name="Simpson R."/>
            <person name="Tahir J."/>
            <person name="Deroles S.C."/>
            <person name="Templeton K."/>
            <person name="Luo Z."/>
            <person name="Davy M."/>
            <person name="Cheng C."/>
            <person name="McNeilage M."/>
            <person name="Scaglione D."/>
            <person name="Liu Y."/>
            <person name="Zhang Q."/>
            <person name="Datson P."/>
            <person name="De Silva N."/>
            <person name="Gardiner S.E."/>
            <person name="Bassett H."/>
            <person name="Chagne D."/>
            <person name="McCallum J."/>
            <person name="Dzierzon H."/>
            <person name="Deng C."/>
            <person name="Wang Y.Y."/>
            <person name="Barron L."/>
            <person name="Manako K."/>
            <person name="Bowen J."/>
            <person name="Foster T.M."/>
            <person name="Erridge Z.A."/>
            <person name="Tiffin H."/>
            <person name="Waite C.N."/>
            <person name="Davies K.M."/>
            <person name="Grierson E.P."/>
            <person name="Laing W.A."/>
            <person name="Kirk R."/>
            <person name="Chen X."/>
            <person name="Wood M."/>
            <person name="Montefiori M."/>
            <person name="Brummell D.A."/>
            <person name="Schwinn K.E."/>
            <person name="Catanach A."/>
            <person name="Fullerton C."/>
            <person name="Li D."/>
            <person name="Meiyalaghan S."/>
            <person name="Nieuwenhuizen N."/>
            <person name="Read N."/>
            <person name="Prakash R."/>
            <person name="Hunter D."/>
            <person name="Zhang H."/>
            <person name="McKenzie M."/>
            <person name="Knabel M."/>
            <person name="Harris A."/>
            <person name="Allan A.C."/>
            <person name="Gleave A."/>
            <person name="Chen A."/>
            <person name="Janssen B.J."/>
            <person name="Plunkett B."/>
            <person name="Ampomah-Dwamena C."/>
            <person name="Voogd C."/>
            <person name="Leif D."/>
            <person name="Lafferty D."/>
            <person name="Souleyre E.J.F."/>
            <person name="Varkonyi-Gasic E."/>
            <person name="Gambi F."/>
            <person name="Hanley J."/>
            <person name="Yao J.L."/>
            <person name="Cheung J."/>
            <person name="David K.M."/>
            <person name="Warren B."/>
            <person name="Marsh K."/>
            <person name="Snowden K.C."/>
            <person name="Lin-Wang K."/>
            <person name="Brian L."/>
            <person name="Martinez-Sanchez M."/>
            <person name="Wang M."/>
            <person name="Ileperuma N."/>
            <person name="Macnee N."/>
            <person name="Campin R."/>
            <person name="McAtee P."/>
            <person name="Drummond R.S.M."/>
            <person name="Espley R.V."/>
            <person name="Ireland H.S."/>
            <person name="Wu R."/>
            <person name="Atkinson R.G."/>
            <person name="Karunairetnam S."/>
            <person name="Bulley S."/>
            <person name="Chunkath S."/>
            <person name="Hanley Z."/>
            <person name="Storey R."/>
            <person name="Thrimawithana A.H."/>
            <person name="Thomson S."/>
            <person name="David C."/>
            <person name="Testolin R."/>
            <person name="Huang H."/>
            <person name="Hellens R.P."/>
            <person name="Schaffer R.J."/>
        </authorList>
    </citation>
    <scope>NUCLEOTIDE SEQUENCE [LARGE SCALE GENOMIC DNA]</scope>
    <source>
        <strain evidence="3">cv. Red5</strain>
    </source>
</reference>
<protein>
    <submittedName>
        <fullName evidence="2">F-box protein</fullName>
    </submittedName>
</protein>
<evidence type="ECO:0000313" key="3">
    <source>
        <dbReference type="Proteomes" id="UP000241394"/>
    </source>
</evidence>
<comment type="caution">
    <text evidence="2">The sequence shown here is derived from an EMBL/GenBank/DDBJ whole genome shotgun (WGS) entry which is preliminary data.</text>
</comment>
<dbReference type="OrthoDB" id="605328at2759"/>
<keyword evidence="1" id="KW-0732">Signal</keyword>